<dbReference type="Pfam" id="PF12833">
    <property type="entry name" value="HTH_18"/>
    <property type="match status" value="1"/>
</dbReference>
<reference evidence="5 6" key="1">
    <citation type="journal article" date="2015" name="Genome Announc.">
        <title>Expanding the biotechnology potential of lactobacilli through comparative genomics of 213 strains and associated genera.</title>
        <authorList>
            <person name="Sun Z."/>
            <person name="Harris H.M."/>
            <person name="McCann A."/>
            <person name="Guo C."/>
            <person name="Argimon S."/>
            <person name="Zhang W."/>
            <person name="Yang X."/>
            <person name="Jeffery I.B."/>
            <person name="Cooney J.C."/>
            <person name="Kagawa T.F."/>
            <person name="Liu W."/>
            <person name="Song Y."/>
            <person name="Salvetti E."/>
            <person name="Wrobel A."/>
            <person name="Rasinkangas P."/>
            <person name="Parkhill J."/>
            <person name="Rea M.C."/>
            <person name="O'Sullivan O."/>
            <person name="Ritari J."/>
            <person name="Douillard F.P."/>
            <person name="Paul Ross R."/>
            <person name="Yang R."/>
            <person name="Briner A.E."/>
            <person name="Felis G.E."/>
            <person name="de Vos W.M."/>
            <person name="Barrangou R."/>
            <person name="Klaenhammer T.R."/>
            <person name="Caufield P.W."/>
            <person name="Cui Y."/>
            <person name="Zhang H."/>
            <person name="O'Toole P.W."/>
        </authorList>
    </citation>
    <scope>NUCLEOTIDE SEQUENCE [LARGE SCALE GENOMIC DNA]</scope>
    <source>
        <strain evidence="5 6">DSM 18527</strain>
    </source>
</reference>
<dbReference type="PANTHER" id="PTHR43280:SF28">
    <property type="entry name" value="HTH-TYPE TRANSCRIPTIONAL ACTIVATOR RHAS"/>
    <property type="match status" value="1"/>
</dbReference>
<keyword evidence="1" id="KW-0805">Transcription regulation</keyword>
<dbReference type="RefSeq" id="WP_035454923.1">
    <property type="nucleotide sequence ID" value="NZ_AZGA01000024.1"/>
</dbReference>
<dbReference type="InterPro" id="IPR014710">
    <property type="entry name" value="RmlC-like_jellyroll"/>
</dbReference>
<evidence type="ECO:0000256" key="2">
    <source>
        <dbReference type="ARBA" id="ARBA00023125"/>
    </source>
</evidence>
<evidence type="ECO:0000256" key="3">
    <source>
        <dbReference type="ARBA" id="ARBA00023163"/>
    </source>
</evidence>
<gene>
    <name evidence="5" type="ORF">FC83_GL002124</name>
</gene>
<accession>X0PGL7</accession>
<dbReference type="SUPFAM" id="SSF46689">
    <property type="entry name" value="Homeodomain-like"/>
    <property type="match status" value="2"/>
</dbReference>
<dbReference type="SMART" id="SM00342">
    <property type="entry name" value="HTH_ARAC"/>
    <property type="match status" value="1"/>
</dbReference>
<dbReference type="GO" id="GO:0003700">
    <property type="term" value="F:DNA-binding transcription factor activity"/>
    <property type="evidence" value="ECO:0007669"/>
    <property type="project" value="InterPro"/>
</dbReference>
<dbReference type="PATRIC" id="fig|1423734.3.peg.2146"/>
<dbReference type="InterPro" id="IPR018060">
    <property type="entry name" value="HTH_AraC"/>
</dbReference>
<dbReference type="Proteomes" id="UP000051236">
    <property type="component" value="Unassembled WGS sequence"/>
</dbReference>
<dbReference type="STRING" id="1423734.FC83_GL002124"/>
<dbReference type="InterPro" id="IPR003313">
    <property type="entry name" value="AraC-bd"/>
</dbReference>
<dbReference type="Pfam" id="PF02311">
    <property type="entry name" value="AraC_binding"/>
    <property type="match status" value="1"/>
</dbReference>
<evidence type="ECO:0000313" key="5">
    <source>
        <dbReference type="EMBL" id="KRM34639.1"/>
    </source>
</evidence>
<dbReference type="PANTHER" id="PTHR43280">
    <property type="entry name" value="ARAC-FAMILY TRANSCRIPTIONAL REGULATOR"/>
    <property type="match status" value="1"/>
</dbReference>
<dbReference type="Gene3D" id="1.10.10.60">
    <property type="entry name" value="Homeodomain-like"/>
    <property type="match status" value="2"/>
</dbReference>
<proteinExistence type="predicted"/>
<dbReference type="Gene3D" id="2.60.120.10">
    <property type="entry name" value="Jelly Rolls"/>
    <property type="match status" value="1"/>
</dbReference>
<keyword evidence="2" id="KW-0238">DNA-binding</keyword>
<dbReference type="SUPFAM" id="SSF51215">
    <property type="entry name" value="Regulatory protein AraC"/>
    <property type="match status" value="1"/>
</dbReference>
<dbReference type="AlphaFoldDB" id="X0PGL7"/>
<dbReference type="eggNOG" id="COG4977">
    <property type="taxonomic scope" value="Bacteria"/>
</dbReference>
<dbReference type="InterPro" id="IPR037923">
    <property type="entry name" value="HTH-like"/>
</dbReference>
<dbReference type="OrthoDB" id="192171at2"/>
<keyword evidence="3" id="KW-0804">Transcription</keyword>
<sequence>MDHYSFPLSEPFLFYKGGEFSTDIPWQHNPMYRHGDYEIIICLKGTMHLHIEAENIILNSGDILLVPPFMHFGGTQLSKQPVDFFWLHFFARKTPTVLSKSQFETEIITPLRTTTGPKVITHKVIIPLQFKAQSIEKLLILVRQILDYNDTPSYVAQEPDYLITALLLELSNQFIYSIMGVRAPEKMGRVKEWIRAHMSEDITVKDVAEAMELNPDYLTRVFKREVGLTVAQYIMKLKLETAKALLLHSNLTIKQIAGFSYFMDDKNFMRQFKHHTGLTPSAYRNAYTHVHLNNPQIDPKIPIPKQLEDALDKDDQWH</sequence>
<dbReference type="EMBL" id="AZGA01000024">
    <property type="protein sequence ID" value="KRM34639.1"/>
    <property type="molecule type" value="Genomic_DNA"/>
</dbReference>
<dbReference type="InterPro" id="IPR009057">
    <property type="entry name" value="Homeodomain-like_sf"/>
</dbReference>
<organism evidence="5 6">
    <name type="scientific">Agrilactobacillus composti DSM 18527 = JCM 14202</name>
    <dbReference type="NCBI Taxonomy" id="1423734"/>
    <lineage>
        <taxon>Bacteria</taxon>
        <taxon>Bacillati</taxon>
        <taxon>Bacillota</taxon>
        <taxon>Bacilli</taxon>
        <taxon>Lactobacillales</taxon>
        <taxon>Lactobacillaceae</taxon>
        <taxon>Agrilactobacillus</taxon>
    </lineage>
</organism>
<protein>
    <submittedName>
        <fullName evidence="5">AraC family transcriptional regulator</fullName>
    </submittedName>
</protein>
<keyword evidence="6" id="KW-1185">Reference proteome</keyword>
<evidence type="ECO:0000256" key="1">
    <source>
        <dbReference type="ARBA" id="ARBA00023015"/>
    </source>
</evidence>
<dbReference type="GO" id="GO:0043565">
    <property type="term" value="F:sequence-specific DNA binding"/>
    <property type="evidence" value="ECO:0007669"/>
    <property type="project" value="InterPro"/>
</dbReference>
<comment type="caution">
    <text evidence="5">The sequence shown here is derived from an EMBL/GenBank/DDBJ whole genome shotgun (WGS) entry which is preliminary data.</text>
</comment>
<name>X0PGL7_9LACO</name>
<dbReference type="PROSITE" id="PS01124">
    <property type="entry name" value="HTH_ARAC_FAMILY_2"/>
    <property type="match status" value="1"/>
</dbReference>
<dbReference type="CDD" id="cd02208">
    <property type="entry name" value="cupin_RmlC-like"/>
    <property type="match status" value="1"/>
</dbReference>
<evidence type="ECO:0000313" key="6">
    <source>
        <dbReference type="Proteomes" id="UP000051236"/>
    </source>
</evidence>
<feature type="domain" description="HTH araC/xylS-type" evidence="4">
    <location>
        <begin position="188"/>
        <end position="286"/>
    </location>
</feature>
<evidence type="ECO:0000259" key="4">
    <source>
        <dbReference type="PROSITE" id="PS01124"/>
    </source>
</evidence>